<feature type="compositionally biased region" description="Low complexity" evidence="1">
    <location>
        <begin position="66"/>
        <end position="77"/>
    </location>
</feature>
<feature type="compositionally biased region" description="Polar residues" evidence="1">
    <location>
        <begin position="297"/>
        <end position="306"/>
    </location>
</feature>
<feature type="compositionally biased region" description="Pro residues" evidence="1">
    <location>
        <begin position="161"/>
        <end position="171"/>
    </location>
</feature>
<proteinExistence type="predicted"/>
<evidence type="ECO:0000313" key="2">
    <source>
        <dbReference type="EMBL" id="KAH7087571.1"/>
    </source>
</evidence>
<feature type="compositionally biased region" description="Polar residues" evidence="1">
    <location>
        <begin position="87"/>
        <end position="103"/>
    </location>
</feature>
<dbReference type="Proteomes" id="UP000813461">
    <property type="component" value="Unassembled WGS sequence"/>
</dbReference>
<feature type="compositionally biased region" description="Basic residues" evidence="1">
    <location>
        <begin position="1"/>
        <end position="10"/>
    </location>
</feature>
<sequence>MKSLKSKASRFFKDSPSQDEKVANATLGADIEFDAGIQGREVKKKPSRFFLRKNDKVDKALPAPPSNASSTTSVSPSHLVDGHLAESESQLPRASIPNNSTAVESFPSAPIELATSPEPLSRPGSAPGAPVPEPEVKPAPSFATLRSKSSRFFRNEKPATTSPPPPLPPQIPVGTEAPGSRRPSLTLYRSTRDSRSSSKGHQSRCVSISKPVALPQYSNVPIPENPVVVAFQKRAGPPPPRPGRPESLDDEIIAFMQQGGMRMVLTNTNRMSDSTASSSTPRSHASSIEGRLGLPSGNGSPRSYSLESPLAARFPLDALKPLPVRDSTGSVRYSGFSQYVRNETGGFAYTSDGVDEEDRDLGPIELYDANKEGEWNLQKRISKGPNGNPGMLFRDRSGGFHFVADI</sequence>
<organism evidence="2 3">
    <name type="scientific">Paraphoma chrysanthemicola</name>
    <dbReference type="NCBI Taxonomy" id="798071"/>
    <lineage>
        <taxon>Eukaryota</taxon>
        <taxon>Fungi</taxon>
        <taxon>Dikarya</taxon>
        <taxon>Ascomycota</taxon>
        <taxon>Pezizomycotina</taxon>
        <taxon>Dothideomycetes</taxon>
        <taxon>Pleosporomycetidae</taxon>
        <taxon>Pleosporales</taxon>
        <taxon>Pleosporineae</taxon>
        <taxon>Phaeosphaeriaceae</taxon>
        <taxon>Paraphoma</taxon>
    </lineage>
</organism>
<feature type="compositionally biased region" description="Polar residues" evidence="1">
    <location>
        <begin position="197"/>
        <end position="206"/>
    </location>
</feature>
<feature type="compositionally biased region" description="Low complexity" evidence="1">
    <location>
        <begin position="272"/>
        <end position="287"/>
    </location>
</feature>
<keyword evidence="3" id="KW-1185">Reference proteome</keyword>
<feature type="region of interest" description="Disordered" evidence="1">
    <location>
        <begin position="44"/>
        <end position="306"/>
    </location>
</feature>
<feature type="region of interest" description="Disordered" evidence="1">
    <location>
        <begin position="1"/>
        <end position="20"/>
    </location>
</feature>
<comment type="caution">
    <text evidence="2">The sequence shown here is derived from an EMBL/GenBank/DDBJ whole genome shotgun (WGS) entry which is preliminary data.</text>
</comment>
<evidence type="ECO:0000256" key="1">
    <source>
        <dbReference type="SAM" id="MobiDB-lite"/>
    </source>
</evidence>
<gene>
    <name evidence="2" type="ORF">FB567DRAFT_592249</name>
</gene>
<dbReference type="OrthoDB" id="3785477at2759"/>
<accession>A0A8K0VZJ0</accession>
<name>A0A8K0VZJ0_9PLEO</name>
<feature type="compositionally biased region" description="Basic and acidic residues" evidence="1">
    <location>
        <begin position="11"/>
        <end position="20"/>
    </location>
</feature>
<dbReference type="EMBL" id="JAGMVJ010000009">
    <property type="protein sequence ID" value="KAH7087571.1"/>
    <property type="molecule type" value="Genomic_DNA"/>
</dbReference>
<dbReference type="AlphaFoldDB" id="A0A8K0VZJ0"/>
<reference evidence="2" key="1">
    <citation type="journal article" date="2021" name="Nat. Commun.">
        <title>Genetic determinants of endophytism in the Arabidopsis root mycobiome.</title>
        <authorList>
            <person name="Mesny F."/>
            <person name="Miyauchi S."/>
            <person name="Thiergart T."/>
            <person name="Pickel B."/>
            <person name="Atanasova L."/>
            <person name="Karlsson M."/>
            <person name="Huettel B."/>
            <person name="Barry K.W."/>
            <person name="Haridas S."/>
            <person name="Chen C."/>
            <person name="Bauer D."/>
            <person name="Andreopoulos W."/>
            <person name="Pangilinan J."/>
            <person name="LaButti K."/>
            <person name="Riley R."/>
            <person name="Lipzen A."/>
            <person name="Clum A."/>
            <person name="Drula E."/>
            <person name="Henrissat B."/>
            <person name="Kohler A."/>
            <person name="Grigoriev I.V."/>
            <person name="Martin F.M."/>
            <person name="Hacquard S."/>
        </authorList>
    </citation>
    <scope>NUCLEOTIDE SEQUENCE</scope>
    <source>
        <strain evidence="2">MPI-SDFR-AT-0120</strain>
    </source>
</reference>
<evidence type="ECO:0000313" key="3">
    <source>
        <dbReference type="Proteomes" id="UP000813461"/>
    </source>
</evidence>
<protein>
    <submittedName>
        <fullName evidence="2">Uncharacterized protein</fullName>
    </submittedName>
</protein>